<dbReference type="InterPro" id="IPR000092">
    <property type="entry name" value="Polyprenyl_synt"/>
</dbReference>
<accession>A0A0E3ZKG1</accession>
<reference evidence="8 9" key="1">
    <citation type="submission" date="2014-03" db="EMBL/GenBank/DDBJ databases">
        <title>Genome of Polynucleobacter strain MWH-MoK4.</title>
        <authorList>
            <person name="Hahn M.W."/>
        </authorList>
    </citation>
    <scope>NUCLEOTIDE SEQUENCE [LARGE SCALE GENOMIC DNA]</scope>
    <source>
        <strain evidence="8 9">MWH-MoK4</strain>
    </source>
</reference>
<dbReference type="FunFam" id="1.10.600.10:FF:000001">
    <property type="entry name" value="Geranylgeranyl diphosphate synthase"/>
    <property type="match status" value="1"/>
</dbReference>
<sequence>MSPIKHLDRALEQALKSHESAKGPALLSKAIRHAVFPGGARIRPQLTLAVAHACGNDDPQLSMASAIAIEMIHCGSLVHDDLPCFDDAEMRRGQTSVHKEFGERLAVLAGDALIVMAYQTVAAASRRSAQRLAPIIKTISEGVGAPFGIIAGQSWECESQAVLSDYQRSKTGALFAAATASGAQAAGADAQTWMGLGEWLGEAYQIADDIRDVLGDAQFLGKPSGQDEEHHRPSSAKELGLNGAVEHFDTLVGKAISSIPSCKGDVALKRLVAFEAERLLPSSWFQDDERHIAVVAQRQFA</sequence>
<evidence type="ECO:0000256" key="2">
    <source>
        <dbReference type="ARBA" id="ARBA00006706"/>
    </source>
</evidence>
<keyword evidence="3 7" id="KW-0808">Transferase</keyword>
<protein>
    <submittedName>
        <fullName evidence="8">Geranylgeranyl pyrophosphate synthase</fullName>
        <ecNumber evidence="8">2.5.1.1</ecNumber>
        <ecNumber evidence="8">2.5.1.10</ecNumber>
        <ecNumber evidence="8">2.5.1.29</ecNumber>
    </submittedName>
</protein>
<dbReference type="SUPFAM" id="SSF48576">
    <property type="entry name" value="Terpenoid synthases"/>
    <property type="match status" value="1"/>
</dbReference>
<dbReference type="AlphaFoldDB" id="A0A0E3ZKG1"/>
<keyword evidence="4" id="KW-0479">Metal-binding</keyword>
<dbReference type="GO" id="GO:0004337">
    <property type="term" value="F:(2E,6E)-farnesyl diphosphate synthase activity"/>
    <property type="evidence" value="ECO:0007669"/>
    <property type="project" value="UniProtKB-EC"/>
</dbReference>
<comment type="similarity">
    <text evidence="2 7">Belongs to the FPP/GGPP synthase family.</text>
</comment>
<evidence type="ECO:0000313" key="9">
    <source>
        <dbReference type="Proteomes" id="UP000061135"/>
    </source>
</evidence>
<dbReference type="EC" id="2.5.1.1" evidence="8"/>
<evidence type="ECO:0000256" key="5">
    <source>
        <dbReference type="ARBA" id="ARBA00022842"/>
    </source>
</evidence>
<proteinExistence type="inferred from homology"/>
<dbReference type="Proteomes" id="UP000061135">
    <property type="component" value="Chromosome"/>
</dbReference>
<organism evidence="8 9">
    <name type="scientific">Polynucleobacter duraquae</name>
    <dbReference type="NCBI Taxonomy" id="1835254"/>
    <lineage>
        <taxon>Bacteria</taxon>
        <taxon>Pseudomonadati</taxon>
        <taxon>Pseudomonadota</taxon>
        <taxon>Betaproteobacteria</taxon>
        <taxon>Burkholderiales</taxon>
        <taxon>Burkholderiaceae</taxon>
        <taxon>Polynucleobacter</taxon>
    </lineage>
</organism>
<dbReference type="Gene3D" id="1.10.600.10">
    <property type="entry name" value="Farnesyl Diphosphate Synthase"/>
    <property type="match status" value="1"/>
</dbReference>
<evidence type="ECO:0000256" key="6">
    <source>
        <dbReference type="ARBA" id="ARBA00023229"/>
    </source>
</evidence>
<evidence type="ECO:0000256" key="4">
    <source>
        <dbReference type="ARBA" id="ARBA00022723"/>
    </source>
</evidence>
<name>A0A0E3ZKG1_9BURK</name>
<comment type="cofactor">
    <cofactor evidence="1">
        <name>Mg(2+)</name>
        <dbReference type="ChEBI" id="CHEBI:18420"/>
    </cofactor>
</comment>
<evidence type="ECO:0000313" key="8">
    <source>
        <dbReference type="EMBL" id="AKD25696.1"/>
    </source>
</evidence>
<dbReference type="GO" id="GO:0004161">
    <property type="term" value="F:dimethylallyltranstransferase activity"/>
    <property type="evidence" value="ECO:0007669"/>
    <property type="project" value="UniProtKB-EC"/>
</dbReference>
<dbReference type="InterPro" id="IPR033749">
    <property type="entry name" value="Polyprenyl_synt_CS"/>
</dbReference>
<evidence type="ECO:0000256" key="1">
    <source>
        <dbReference type="ARBA" id="ARBA00001946"/>
    </source>
</evidence>
<dbReference type="PROSITE" id="PS00723">
    <property type="entry name" value="POLYPRENYL_SYNTHASE_1"/>
    <property type="match status" value="1"/>
</dbReference>
<dbReference type="HOGENOM" id="CLU_014015_0_1_4"/>
<dbReference type="GO" id="GO:0046872">
    <property type="term" value="F:metal ion binding"/>
    <property type="evidence" value="ECO:0007669"/>
    <property type="project" value="UniProtKB-KW"/>
</dbReference>
<dbReference type="Pfam" id="PF00348">
    <property type="entry name" value="polyprenyl_synt"/>
    <property type="match status" value="1"/>
</dbReference>
<dbReference type="OrthoDB" id="9805316at2"/>
<dbReference type="PANTHER" id="PTHR43281:SF1">
    <property type="entry name" value="FARNESYL DIPHOSPHATE SYNTHASE"/>
    <property type="match status" value="1"/>
</dbReference>
<dbReference type="PATRIC" id="fig|576611.7.peg.1385"/>
<dbReference type="STRING" id="1835254.CL55_00013630"/>
<dbReference type="PANTHER" id="PTHR43281">
    <property type="entry name" value="FARNESYL DIPHOSPHATE SYNTHASE"/>
    <property type="match status" value="1"/>
</dbReference>
<dbReference type="EC" id="2.5.1.29" evidence="8"/>
<dbReference type="GO" id="GO:0004311">
    <property type="term" value="F:geranylgeranyl diphosphate synthase activity"/>
    <property type="evidence" value="ECO:0007669"/>
    <property type="project" value="UniProtKB-EC"/>
</dbReference>
<dbReference type="EMBL" id="CP007501">
    <property type="protein sequence ID" value="AKD25696.1"/>
    <property type="molecule type" value="Genomic_DNA"/>
</dbReference>
<keyword evidence="6" id="KW-0414">Isoprene biosynthesis</keyword>
<evidence type="ECO:0000256" key="3">
    <source>
        <dbReference type="ARBA" id="ARBA00022679"/>
    </source>
</evidence>
<dbReference type="InterPro" id="IPR008949">
    <property type="entry name" value="Isoprenoid_synthase_dom_sf"/>
</dbReference>
<keyword evidence="5" id="KW-0460">Magnesium</keyword>
<gene>
    <name evidence="8" type="ORF">CL55_00013630</name>
</gene>
<dbReference type="PROSITE" id="PS00444">
    <property type="entry name" value="POLYPRENYL_SYNTHASE_2"/>
    <property type="match status" value="1"/>
</dbReference>
<evidence type="ECO:0000256" key="7">
    <source>
        <dbReference type="RuleBase" id="RU004466"/>
    </source>
</evidence>
<dbReference type="SFLD" id="SFLDS00005">
    <property type="entry name" value="Isoprenoid_Synthase_Type_I"/>
    <property type="match status" value="1"/>
</dbReference>
<dbReference type="RefSeq" id="WP_046330423.1">
    <property type="nucleotide sequence ID" value="NZ_CP007501.1"/>
</dbReference>
<dbReference type="KEGG" id="pdq:CL55_00013630"/>
<keyword evidence="9" id="KW-1185">Reference proteome</keyword>
<dbReference type="GO" id="GO:0016114">
    <property type="term" value="P:terpenoid biosynthetic process"/>
    <property type="evidence" value="ECO:0007669"/>
    <property type="project" value="UniProtKB-ARBA"/>
</dbReference>
<dbReference type="EC" id="2.5.1.10" evidence="8"/>